<keyword evidence="3" id="KW-0862">Zinc</keyword>
<comment type="cofactor">
    <cofactor evidence="3">
        <name>Zn(2+)</name>
        <dbReference type="ChEBI" id="CHEBI:29105"/>
    </cofactor>
    <text evidence="3">Binds 1 divalent metal cation per subunit.</text>
</comment>
<accession>Q4PKF9</accession>
<dbReference type="GO" id="GO:0004341">
    <property type="term" value="F:gluconolactonase activity"/>
    <property type="evidence" value="ECO:0007669"/>
    <property type="project" value="TreeGrafter"/>
</dbReference>
<evidence type="ECO:0000256" key="1">
    <source>
        <dbReference type="ARBA" id="ARBA00008853"/>
    </source>
</evidence>
<keyword evidence="3" id="KW-0479">Metal-binding</keyword>
<dbReference type="InterPro" id="IPR011042">
    <property type="entry name" value="6-blade_b-propeller_TolB-like"/>
</dbReference>
<dbReference type="PANTHER" id="PTHR10907">
    <property type="entry name" value="REGUCALCIN"/>
    <property type="match status" value="1"/>
</dbReference>
<dbReference type="GO" id="GO:0005509">
    <property type="term" value="F:calcium ion binding"/>
    <property type="evidence" value="ECO:0007669"/>
    <property type="project" value="TreeGrafter"/>
</dbReference>
<name>Q4PKF9_9BACT</name>
<dbReference type="Pfam" id="PF08450">
    <property type="entry name" value="SGL"/>
    <property type="match status" value="1"/>
</dbReference>
<feature type="binding site" evidence="3">
    <location>
        <position position="129"/>
    </location>
    <ligand>
        <name>a divalent metal cation</name>
        <dbReference type="ChEBI" id="CHEBI:60240"/>
    </ligand>
</feature>
<dbReference type="SUPFAM" id="SSF63829">
    <property type="entry name" value="Calcium-dependent phosphotriesterase"/>
    <property type="match status" value="1"/>
</dbReference>
<evidence type="ECO:0000259" key="4">
    <source>
        <dbReference type="Pfam" id="PF08450"/>
    </source>
</evidence>
<feature type="binding site" evidence="3">
    <location>
        <position position="31"/>
    </location>
    <ligand>
        <name>substrate</name>
    </ligand>
</feature>
<comment type="similarity">
    <text evidence="1">Belongs to the SMP-30/CGR1 family.</text>
</comment>
<protein>
    <recommendedName>
        <fullName evidence="4">SMP-30/Gluconolactonase/LRE-like region domain-containing protein</fullName>
    </recommendedName>
</protein>
<reference evidence="5" key="1">
    <citation type="journal article" date="2005" name="PLoS Biol.">
        <title>New insights into metabolic properties of marine bacteria encoding proteorhodopsins.</title>
        <authorList>
            <person name="Sabehi G."/>
            <person name="Loy A."/>
            <person name="Jung K.H."/>
            <person name="Partha R."/>
            <person name="Spudich J.L."/>
            <person name="Isaacson T."/>
            <person name="Hirschberg J."/>
            <person name="Wagner M."/>
            <person name="Beja O."/>
        </authorList>
    </citation>
    <scope>NUCLEOTIDE SEQUENCE</scope>
</reference>
<feature type="binding site" evidence="3">
    <location>
        <position position="33"/>
    </location>
    <ligand>
        <name>substrate</name>
    </ligand>
</feature>
<organism evidence="5">
    <name type="scientific">uncultured bacterium MedeBAC82F10</name>
    <dbReference type="NCBI Taxonomy" id="332272"/>
    <lineage>
        <taxon>Bacteria</taxon>
        <taxon>environmental samples</taxon>
    </lineage>
</organism>
<dbReference type="GO" id="GO:0019853">
    <property type="term" value="P:L-ascorbic acid biosynthetic process"/>
    <property type="evidence" value="ECO:0007669"/>
    <property type="project" value="TreeGrafter"/>
</dbReference>
<dbReference type="InterPro" id="IPR013658">
    <property type="entry name" value="SGL"/>
</dbReference>
<evidence type="ECO:0000313" key="5">
    <source>
        <dbReference type="EMBL" id="AAY78587.1"/>
    </source>
</evidence>
<feature type="active site" description="Proton donor/acceptor" evidence="2">
    <location>
        <position position="129"/>
    </location>
</feature>
<proteinExistence type="inferred from homology"/>
<evidence type="ECO:0000256" key="2">
    <source>
        <dbReference type="PIRSR" id="PIRSR605511-1"/>
    </source>
</evidence>
<sequence length="230" mass="25682">MSSYDSLFSLHSSISKKDLLTKIPLENTHNRINDADVDLNGQVWISTMDTQQKSETGKIICHDNALQPICYDNSYIISNGPIFDYERNVGYVTDSIKRIIYRFSMSDIENNGIQKKVFLSMNNVDGNPDGMAVDKNGNLWVAMWGSGKVCCFDAEGNIKLIVQLPVSKVTSCAFGGTDLNELYITTASVGLNDIELERQPHAGKLFKLTTQEQGYASNCYRSDRAANLYH</sequence>
<dbReference type="InterPro" id="IPR005511">
    <property type="entry name" value="SMP-30"/>
</dbReference>
<dbReference type="PRINTS" id="PR01790">
    <property type="entry name" value="SMP30FAMILY"/>
</dbReference>
<evidence type="ECO:0000256" key="3">
    <source>
        <dbReference type="PIRSR" id="PIRSR605511-2"/>
    </source>
</evidence>
<dbReference type="EMBL" id="DQ073796">
    <property type="protein sequence ID" value="AAY78587.1"/>
    <property type="molecule type" value="Genomic_DNA"/>
</dbReference>
<feature type="domain" description="SMP-30/Gluconolactonase/LRE-like region" evidence="4">
    <location>
        <begin position="16"/>
        <end position="188"/>
    </location>
</feature>
<dbReference type="PANTHER" id="PTHR10907:SF47">
    <property type="entry name" value="REGUCALCIN"/>
    <property type="match status" value="1"/>
</dbReference>
<dbReference type="Gene3D" id="2.120.10.30">
    <property type="entry name" value="TolB, C-terminal domain"/>
    <property type="match status" value="1"/>
</dbReference>
<dbReference type="AlphaFoldDB" id="Q4PKF9"/>
<feature type="binding site" evidence="3">
    <location>
        <position position="79"/>
    </location>
    <ligand>
        <name>a divalent metal cation</name>
        <dbReference type="ChEBI" id="CHEBI:60240"/>
    </ligand>
</feature>